<dbReference type="AlphaFoldDB" id="A0A0B7NDC0"/>
<dbReference type="EMBL" id="LN729787">
    <property type="protein sequence ID" value="CEP13457.1"/>
    <property type="molecule type" value="Genomic_DNA"/>
</dbReference>
<name>A0A0B7NDC0_9FUNG</name>
<evidence type="ECO:0000313" key="3">
    <source>
        <dbReference type="Proteomes" id="UP000054107"/>
    </source>
</evidence>
<dbReference type="Proteomes" id="UP000054107">
    <property type="component" value="Unassembled WGS sequence"/>
</dbReference>
<sequence>MDSEEYKYYKYTEESSMNHPSIDRDVVSLYSSYKSQSIPSQIHSESMYAHIRPKEPNISKSVFSEPLRKKATISLTEEALAIHNSEIPPQPPVYPPNMDDEDDTDLLMERRLEEQFTKAEQDYSQSRNDIEELSLMEKQYIDQGIQTDILNRDVEQLQQMENTLHDLSLNPKEFRDQVNQWKQDAEQYTQARKIIWDSPFVPVDSICRQLPTAVHLEDIENDQDICELHLDRYYKVKNRLAREKESNQQDYHATLARLSNMVKQ</sequence>
<organism evidence="2 3">
    <name type="scientific">Parasitella parasitica</name>
    <dbReference type="NCBI Taxonomy" id="35722"/>
    <lineage>
        <taxon>Eukaryota</taxon>
        <taxon>Fungi</taxon>
        <taxon>Fungi incertae sedis</taxon>
        <taxon>Mucoromycota</taxon>
        <taxon>Mucoromycotina</taxon>
        <taxon>Mucoromycetes</taxon>
        <taxon>Mucorales</taxon>
        <taxon>Mucorineae</taxon>
        <taxon>Mucoraceae</taxon>
        <taxon>Parasitella</taxon>
    </lineage>
</organism>
<dbReference type="OrthoDB" id="2285798at2759"/>
<protein>
    <submittedName>
        <fullName evidence="2">Uncharacterized protein</fullName>
    </submittedName>
</protein>
<feature type="coiled-coil region" evidence="1">
    <location>
        <begin position="109"/>
        <end position="170"/>
    </location>
</feature>
<reference evidence="2 3" key="1">
    <citation type="submission" date="2014-09" db="EMBL/GenBank/DDBJ databases">
        <authorList>
            <person name="Ellenberger Sabrina"/>
        </authorList>
    </citation>
    <scope>NUCLEOTIDE SEQUENCE [LARGE SCALE GENOMIC DNA]</scope>
    <source>
        <strain evidence="2 3">CBS 412.66</strain>
    </source>
</reference>
<keyword evidence="3" id="KW-1185">Reference proteome</keyword>
<accession>A0A0B7NDC0</accession>
<keyword evidence="1" id="KW-0175">Coiled coil</keyword>
<gene>
    <name evidence="2" type="primary">PARPA_07536.1 scaffold 28415</name>
</gene>
<dbReference type="STRING" id="35722.A0A0B7NDC0"/>
<evidence type="ECO:0000313" key="2">
    <source>
        <dbReference type="EMBL" id="CEP13457.1"/>
    </source>
</evidence>
<proteinExistence type="predicted"/>
<evidence type="ECO:0000256" key="1">
    <source>
        <dbReference type="SAM" id="Coils"/>
    </source>
</evidence>